<evidence type="ECO:0000313" key="2">
    <source>
        <dbReference type="EMBL" id="KAK8784421.1"/>
    </source>
</evidence>
<dbReference type="Proteomes" id="UP001321473">
    <property type="component" value="Unassembled WGS sequence"/>
</dbReference>
<sequence length="183" mass="20678">MQACDRQRNKAGQGETPTRKTKGKARQTVAELGKRVVTRKKFVRAFKRHGREKEKMEVPKSGVFGGETVGSLEKCAQYRAEQCHCQAYNKGERGELQGKLYDAQRQQDNHHRYEAQHPEAVKRPPVDYVELLRSCDANKADVRQFGEKCTSSGYGKRKELVVDPEVRAGGSLQTEEKNVPCQG</sequence>
<name>A0AAQ4FCD6_AMBAM</name>
<feature type="compositionally biased region" description="Basic and acidic residues" evidence="1">
    <location>
        <begin position="105"/>
        <end position="122"/>
    </location>
</feature>
<keyword evidence="3" id="KW-1185">Reference proteome</keyword>
<dbReference type="AlphaFoldDB" id="A0AAQ4FCD6"/>
<proteinExistence type="predicted"/>
<gene>
    <name evidence="2" type="ORF">V5799_009214</name>
</gene>
<evidence type="ECO:0000256" key="1">
    <source>
        <dbReference type="SAM" id="MobiDB-lite"/>
    </source>
</evidence>
<dbReference type="EMBL" id="JARKHS020004580">
    <property type="protein sequence ID" value="KAK8784421.1"/>
    <property type="molecule type" value="Genomic_DNA"/>
</dbReference>
<feature type="region of interest" description="Disordered" evidence="1">
    <location>
        <begin position="103"/>
        <end position="122"/>
    </location>
</feature>
<comment type="caution">
    <text evidence="2">The sequence shown here is derived from an EMBL/GenBank/DDBJ whole genome shotgun (WGS) entry which is preliminary data.</text>
</comment>
<protein>
    <submittedName>
        <fullName evidence="2">Uncharacterized protein</fullName>
    </submittedName>
</protein>
<accession>A0AAQ4FCD6</accession>
<organism evidence="2 3">
    <name type="scientific">Amblyomma americanum</name>
    <name type="common">Lone star tick</name>
    <dbReference type="NCBI Taxonomy" id="6943"/>
    <lineage>
        <taxon>Eukaryota</taxon>
        <taxon>Metazoa</taxon>
        <taxon>Ecdysozoa</taxon>
        <taxon>Arthropoda</taxon>
        <taxon>Chelicerata</taxon>
        <taxon>Arachnida</taxon>
        <taxon>Acari</taxon>
        <taxon>Parasitiformes</taxon>
        <taxon>Ixodida</taxon>
        <taxon>Ixodoidea</taxon>
        <taxon>Ixodidae</taxon>
        <taxon>Amblyomminae</taxon>
        <taxon>Amblyomma</taxon>
    </lineage>
</organism>
<reference evidence="2 3" key="1">
    <citation type="journal article" date="2023" name="Arcadia Sci">
        <title>De novo assembly of a long-read Amblyomma americanum tick genome.</title>
        <authorList>
            <person name="Chou S."/>
            <person name="Poskanzer K.E."/>
            <person name="Rollins M."/>
            <person name="Thuy-Boun P.S."/>
        </authorList>
    </citation>
    <scope>NUCLEOTIDE SEQUENCE [LARGE SCALE GENOMIC DNA]</scope>
    <source>
        <strain evidence="2">F_SG_1</strain>
        <tissue evidence="2">Salivary glands</tissue>
    </source>
</reference>
<feature type="region of interest" description="Disordered" evidence="1">
    <location>
        <begin position="1"/>
        <end position="29"/>
    </location>
</feature>
<evidence type="ECO:0000313" key="3">
    <source>
        <dbReference type="Proteomes" id="UP001321473"/>
    </source>
</evidence>